<sequence length="872" mass="96485">MAPSNVPPDGDSPTNSNTSNQTDPKSSEPPKTKQRKLNRTLPQLKRNAACLPCRRRRIKCDAGKPHCSSCVRSYHFLARTQPDEERDARGVQCFYDEDAEDVDDDHTQQFGQGHEHHLKYSTGSSPLDLNRGMKRKDASVDEDPKDVIKKLEDKVAELQQRLAATSVSSRSGNPHTTNGQTDPFMRPDPVGTSSWAGPTPNTFPADFLSAPYDPPNLAAQLSYPAPLEFNPTGPGAPPTSIPTVVPQDPQSTRRSTQITDANDIDAEAGRFSGPFLDILFPGWPPKLPTPSMLEHLVETFFNMVPSVPRVIHRQSFLARLALPPTHTDYPHVSLLHAICAAAARYTAAVKCRPVREAVEKTNSDAKRANGKGLPYEDPADETCFSERNARYAMAALKFEHVSGRGLLDMLQCMIVLCHWGQSSAKWIEGWVMIGGAGRLAICLGLLDHQPDHFGMPALRQSILGPPKSDAEREERRAVMYYIVANDCISAASSGWPNTLPVAEMTTRMPCHRMDFEKLKNMPENPQYYHSPDLFTNHPVADGFNMMMKGMILLSRSCRFIRQCRGMDAADRLLAKQMPEFKQIDADIAAFNLHFPPSLRDPIQYLQGHAKGVDADLIAAHLIPRIASIFLHEPFADISDASCSSAQRLLMEARAVLNIVYLVVSSNADISYMVMPICSFYFFTACRTLLLFYQRALETNDHGAAYAFRSEIVVFKMAFGALANRFAMGARHLIMVEMVMSHIEEETLGHPLPDDTGPVPKLPAQPPAWQVAHPEIRREYDPAGFPVKTPTPPQNITHLSQPEVPGQGPVRPHFESPVGPGGPSNGQSPNGSMVWVNWQSIASHTTEGVLPPELRDDSLRTPAQQVDPKFSLL</sequence>
<evidence type="ECO:0000256" key="1">
    <source>
        <dbReference type="ARBA" id="ARBA00004123"/>
    </source>
</evidence>
<evidence type="ECO:0000256" key="2">
    <source>
        <dbReference type="ARBA" id="ARBA00022723"/>
    </source>
</evidence>
<feature type="region of interest" description="Disordered" evidence="6">
    <location>
        <begin position="781"/>
        <end position="831"/>
    </location>
</feature>
<dbReference type="EMBL" id="KI894036">
    <property type="protein sequence ID" value="OBR82009.1"/>
    <property type="molecule type" value="Genomic_DNA"/>
</dbReference>
<dbReference type="OrthoDB" id="5600212at2759"/>
<dbReference type="VEuPathDB" id="FungiDB:I303_07922"/>
<dbReference type="PANTHER" id="PTHR47338">
    <property type="entry name" value="ZN(II)2CYS6 TRANSCRIPTION FACTOR (EUROFUNG)-RELATED"/>
    <property type="match status" value="1"/>
</dbReference>
<accession>A0A1A5ZW35</accession>
<feature type="region of interest" description="Disordered" evidence="6">
    <location>
        <begin position="230"/>
        <end position="257"/>
    </location>
</feature>
<dbReference type="InterPro" id="IPR050815">
    <property type="entry name" value="TF_fung"/>
</dbReference>
<dbReference type="AlphaFoldDB" id="A0A1A5ZW35"/>
<dbReference type="SUPFAM" id="SSF57701">
    <property type="entry name" value="Zn2/Cys6 DNA-binding domain"/>
    <property type="match status" value="1"/>
</dbReference>
<feature type="compositionally biased region" description="Polar residues" evidence="6">
    <location>
        <begin position="248"/>
        <end position="257"/>
    </location>
</feature>
<dbReference type="SMART" id="SM00066">
    <property type="entry name" value="GAL4"/>
    <property type="match status" value="1"/>
</dbReference>
<evidence type="ECO:0000313" key="8">
    <source>
        <dbReference type="EMBL" id="OBR82009.1"/>
    </source>
</evidence>
<keyword evidence="2" id="KW-0479">Metal-binding</keyword>
<evidence type="ECO:0000256" key="6">
    <source>
        <dbReference type="SAM" id="MobiDB-lite"/>
    </source>
</evidence>
<evidence type="ECO:0000256" key="5">
    <source>
        <dbReference type="ARBA" id="ARBA00023242"/>
    </source>
</evidence>
<dbReference type="InterPro" id="IPR007219">
    <property type="entry name" value="XnlR_reg_dom"/>
</dbReference>
<keyword evidence="3" id="KW-0805">Transcription regulation</keyword>
<dbReference type="GO" id="GO:0006351">
    <property type="term" value="P:DNA-templated transcription"/>
    <property type="evidence" value="ECO:0007669"/>
    <property type="project" value="InterPro"/>
</dbReference>
<dbReference type="KEGG" id="kdj:28971621"/>
<evidence type="ECO:0000256" key="4">
    <source>
        <dbReference type="ARBA" id="ARBA00023163"/>
    </source>
</evidence>
<proteinExistence type="predicted"/>
<feature type="region of interest" description="Disordered" evidence="6">
    <location>
        <begin position="102"/>
        <end position="145"/>
    </location>
</feature>
<feature type="region of interest" description="Disordered" evidence="6">
    <location>
        <begin position="848"/>
        <end position="872"/>
    </location>
</feature>
<comment type="subcellular location">
    <subcellularLocation>
        <location evidence="1">Nucleus</location>
    </subcellularLocation>
</comment>
<feature type="domain" description="Zn(2)-C6 fungal-type" evidence="7">
    <location>
        <begin position="49"/>
        <end position="95"/>
    </location>
</feature>
<feature type="region of interest" description="Disordered" evidence="6">
    <location>
        <begin position="1"/>
        <end position="43"/>
    </location>
</feature>
<dbReference type="CDD" id="cd00067">
    <property type="entry name" value="GAL4"/>
    <property type="match status" value="1"/>
</dbReference>
<dbReference type="PROSITE" id="PS50048">
    <property type="entry name" value="ZN2_CY6_FUNGAL_2"/>
    <property type="match status" value="1"/>
</dbReference>
<dbReference type="Gene3D" id="4.10.240.10">
    <property type="entry name" value="Zn(2)-C6 fungal-type DNA-binding domain"/>
    <property type="match status" value="1"/>
</dbReference>
<keyword evidence="4" id="KW-0804">Transcription</keyword>
<keyword evidence="5" id="KW-0539">Nucleus</keyword>
<evidence type="ECO:0000259" key="7">
    <source>
        <dbReference type="PROSITE" id="PS50048"/>
    </source>
</evidence>
<feature type="compositionally biased region" description="Polar residues" evidence="6">
    <location>
        <begin position="12"/>
        <end position="24"/>
    </location>
</feature>
<dbReference type="SMART" id="SM00906">
    <property type="entry name" value="Fungal_trans"/>
    <property type="match status" value="1"/>
</dbReference>
<feature type="region of interest" description="Disordered" evidence="6">
    <location>
        <begin position="163"/>
        <end position="202"/>
    </location>
</feature>
<evidence type="ECO:0000256" key="3">
    <source>
        <dbReference type="ARBA" id="ARBA00023015"/>
    </source>
</evidence>
<dbReference type="CDD" id="cd12148">
    <property type="entry name" value="fungal_TF_MHR"/>
    <property type="match status" value="1"/>
</dbReference>
<gene>
    <name evidence="8" type="ORF">I303_07922</name>
</gene>
<feature type="compositionally biased region" description="Polar residues" evidence="6">
    <location>
        <begin position="191"/>
        <end position="202"/>
    </location>
</feature>
<dbReference type="InterPro" id="IPR001138">
    <property type="entry name" value="Zn2Cys6_DnaBD"/>
</dbReference>
<dbReference type="GO" id="GO:0005634">
    <property type="term" value="C:nucleus"/>
    <property type="evidence" value="ECO:0007669"/>
    <property type="project" value="UniProtKB-SubCell"/>
</dbReference>
<dbReference type="GeneID" id="28971621"/>
<dbReference type="STRING" id="1296121.A0A1A5ZW35"/>
<organism evidence="8">
    <name type="scientific">Kwoniella dejecticola CBS 10117</name>
    <dbReference type="NCBI Taxonomy" id="1296121"/>
    <lineage>
        <taxon>Eukaryota</taxon>
        <taxon>Fungi</taxon>
        <taxon>Dikarya</taxon>
        <taxon>Basidiomycota</taxon>
        <taxon>Agaricomycotina</taxon>
        <taxon>Tremellomycetes</taxon>
        <taxon>Tremellales</taxon>
        <taxon>Cryptococcaceae</taxon>
        <taxon>Kwoniella</taxon>
    </lineage>
</organism>
<dbReference type="GO" id="GO:0008270">
    <property type="term" value="F:zinc ion binding"/>
    <property type="evidence" value="ECO:0007669"/>
    <property type="project" value="InterPro"/>
</dbReference>
<feature type="compositionally biased region" description="Polar residues" evidence="6">
    <location>
        <begin position="163"/>
        <end position="181"/>
    </location>
</feature>
<dbReference type="GO" id="GO:0000981">
    <property type="term" value="F:DNA-binding transcription factor activity, RNA polymerase II-specific"/>
    <property type="evidence" value="ECO:0007669"/>
    <property type="project" value="InterPro"/>
</dbReference>
<reference evidence="8" key="1">
    <citation type="submission" date="2013-07" db="EMBL/GenBank/DDBJ databases">
        <title>The Genome Sequence of Cryptococcus dejecticola CBS10117.</title>
        <authorList>
            <consortium name="The Broad Institute Genome Sequencing Platform"/>
            <person name="Cuomo C."/>
            <person name="Litvintseva A."/>
            <person name="Chen Y."/>
            <person name="Heitman J."/>
            <person name="Sun S."/>
            <person name="Springer D."/>
            <person name="Dromer F."/>
            <person name="Young S.K."/>
            <person name="Zeng Q."/>
            <person name="Gargeya S."/>
            <person name="Fitzgerald M."/>
            <person name="Abouelleil A."/>
            <person name="Alvarado L."/>
            <person name="Berlin A.M."/>
            <person name="Chapman S.B."/>
            <person name="Dewar J."/>
            <person name="Goldberg J."/>
            <person name="Griggs A."/>
            <person name="Gujja S."/>
            <person name="Hansen M."/>
            <person name="Howarth C."/>
            <person name="Imamovic A."/>
            <person name="Larimer J."/>
            <person name="McCowan C."/>
            <person name="Murphy C."/>
            <person name="Pearson M."/>
            <person name="Priest M."/>
            <person name="Roberts A."/>
            <person name="Saif S."/>
            <person name="Shea T."/>
            <person name="Sykes S."/>
            <person name="Wortman J."/>
            <person name="Nusbaum C."/>
            <person name="Birren B."/>
        </authorList>
    </citation>
    <scope>NUCLEOTIDE SEQUENCE [LARGE SCALE GENOMIC DNA]</scope>
    <source>
        <strain evidence="8">CBS 10117</strain>
    </source>
</reference>
<dbReference type="InterPro" id="IPR036864">
    <property type="entry name" value="Zn2-C6_fun-type_DNA-bd_sf"/>
</dbReference>
<protein>
    <recommendedName>
        <fullName evidence="7">Zn(2)-C6 fungal-type domain-containing protein</fullName>
    </recommendedName>
</protein>
<dbReference type="Pfam" id="PF00172">
    <property type="entry name" value="Zn_clus"/>
    <property type="match status" value="1"/>
</dbReference>
<name>A0A1A5ZW35_9TREE</name>
<dbReference type="PANTHER" id="PTHR47338:SF29">
    <property type="entry name" value="ZN(2)-C6 FUNGAL-TYPE DOMAIN-CONTAINING PROTEIN"/>
    <property type="match status" value="1"/>
</dbReference>
<dbReference type="RefSeq" id="XP_018259851.2">
    <property type="nucleotide sequence ID" value="XM_018411183.2"/>
</dbReference>
<dbReference type="GO" id="GO:0003677">
    <property type="term" value="F:DNA binding"/>
    <property type="evidence" value="ECO:0007669"/>
    <property type="project" value="InterPro"/>
</dbReference>
<dbReference type="Pfam" id="PF04082">
    <property type="entry name" value="Fungal_trans"/>
    <property type="match status" value="1"/>
</dbReference>